<dbReference type="Gene3D" id="3.40.50.1820">
    <property type="entry name" value="alpha/beta hydrolase"/>
    <property type="match status" value="1"/>
</dbReference>
<organism evidence="5 6">
    <name type="scientific">Tabrizicola piscis</name>
    <dbReference type="NCBI Taxonomy" id="2494374"/>
    <lineage>
        <taxon>Bacteria</taxon>
        <taxon>Pseudomonadati</taxon>
        <taxon>Pseudomonadota</taxon>
        <taxon>Alphaproteobacteria</taxon>
        <taxon>Rhodobacterales</taxon>
        <taxon>Paracoccaceae</taxon>
        <taxon>Tabrizicola</taxon>
    </lineage>
</organism>
<evidence type="ECO:0000256" key="3">
    <source>
        <dbReference type="PROSITE-ProRule" id="PRU10038"/>
    </source>
</evidence>
<dbReference type="GO" id="GO:0016787">
    <property type="term" value="F:hydrolase activity"/>
    <property type="evidence" value="ECO:0007669"/>
    <property type="project" value="UniProtKB-KW"/>
</dbReference>
<evidence type="ECO:0000259" key="4">
    <source>
        <dbReference type="Pfam" id="PF07859"/>
    </source>
</evidence>
<evidence type="ECO:0000313" key="6">
    <source>
        <dbReference type="Proteomes" id="UP000282002"/>
    </source>
</evidence>
<comment type="similarity">
    <text evidence="1">Belongs to the 'GDXG' lipolytic enzyme family.</text>
</comment>
<dbReference type="PANTHER" id="PTHR48081:SF8">
    <property type="entry name" value="ALPHA_BETA HYDROLASE FOLD-3 DOMAIN-CONTAINING PROTEIN-RELATED"/>
    <property type="match status" value="1"/>
</dbReference>
<dbReference type="InterPro" id="IPR029058">
    <property type="entry name" value="AB_hydrolase_fold"/>
</dbReference>
<evidence type="ECO:0000256" key="2">
    <source>
        <dbReference type="ARBA" id="ARBA00022801"/>
    </source>
</evidence>
<dbReference type="InterPro" id="IPR033140">
    <property type="entry name" value="Lipase_GDXG_put_SER_AS"/>
</dbReference>
<dbReference type="PROSITE" id="PS01174">
    <property type="entry name" value="LIPASE_GDXG_SER"/>
    <property type="match status" value="1"/>
</dbReference>
<dbReference type="InterPro" id="IPR050300">
    <property type="entry name" value="GDXG_lipolytic_enzyme"/>
</dbReference>
<gene>
    <name evidence="5" type="ORF">EI545_18585</name>
</gene>
<dbReference type="AlphaFoldDB" id="A0A3S8UAQ7"/>
<accession>A0A3S8UAQ7</accession>
<keyword evidence="2 5" id="KW-0378">Hydrolase</keyword>
<evidence type="ECO:0000313" key="5">
    <source>
        <dbReference type="EMBL" id="AZL60651.1"/>
    </source>
</evidence>
<dbReference type="InterPro" id="IPR013094">
    <property type="entry name" value="AB_hydrolase_3"/>
</dbReference>
<dbReference type="OrthoDB" id="9806180at2"/>
<protein>
    <submittedName>
        <fullName evidence="5">Alpha/beta hydrolase</fullName>
    </submittedName>
</protein>
<sequence length="321" mass="34159">MQDARHLTASAPSSDPDYDQLIDAPTWAFITETARFYPADAVGLTMAQQRAVYDRMCRAFHAGYPEGVTARDGSASGVPLRVYETPGMVGTVVYMHGGGFVVGGLESHDDVCAEICAATGMRVVSVDYRLAPEHRHPAAFNDCLAAVQALHGDHGPLVLAGDSAGAALAASVSHALRGGDVRLLGQVLIYPGLGGDRNAGSYLTHANAPMLTRDDVLFYARIRYDGPEPQDDPTAAVLRDQNFAGLPPTVIFSAECDPLCDDGSDYATRIQNAGGQAMWVREPGLVHGYLRARHSVPRAAASFSRITTAIRDLRDGVPVTP</sequence>
<evidence type="ECO:0000256" key="1">
    <source>
        <dbReference type="ARBA" id="ARBA00010515"/>
    </source>
</evidence>
<dbReference type="Pfam" id="PF07859">
    <property type="entry name" value="Abhydrolase_3"/>
    <property type="match status" value="1"/>
</dbReference>
<feature type="active site" evidence="3">
    <location>
        <position position="163"/>
    </location>
</feature>
<proteinExistence type="inferred from homology"/>
<dbReference type="PANTHER" id="PTHR48081">
    <property type="entry name" value="AB HYDROLASE SUPERFAMILY PROTEIN C4A8.06C"/>
    <property type="match status" value="1"/>
</dbReference>
<dbReference type="Proteomes" id="UP000282002">
    <property type="component" value="Chromosome"/>
</dbReference>
<reference evidence="5 6" key="1">
    <citation type="submission" date="2018-12" db="EMBL/GenBank/DDBJ databases">
        <title>Complete genome sequencing of Tabrizicola sp. K13M18.</title>
        <authorList>
            <person name="Bae J.-W."/>
        </authorList>
    </citation>
    <scope>NUCLEOTIDE SEQUENCE [LARGE SCALE GENOMIC DNA]</scope>
    <source>
        <strain evidence="5 6">K13M18</strain>
    </source>
</reference>
<dbReference type="EMBL" id="CP034328">
    <property type="protein sequence ID" value="AZL60651.1"/>
    <property type="molecule type" value="Genomic_DNA"/>
</dbReference>
<feature type="domain" description="Alpha/beta hydrolase fold-3" evidence="4">
    <location>
        <begin position="92"/>
        <end position="290"/>
    </location>
</feature>
<name>A0A3S8UAQ7_9RHOB</name>
<keyword evidence="6" id="KW-1185">Reference proteome</keyword>
<dbReference type="KEGG" id="taw:EI545_18585"/>
<dbReference type="RefSeq" id="WP_125326863.1">
    <property type="nucleotide sequence ID" value="NZ_CP034328.1"/>
</dbReference>
<dbReference type="SUPFAM" id="SSF53474">
    <property type="entry name" value="alpha/beta-Hydrolases"/>
    <property type="match status" value="1"/>
</dbReference>